<accession>A0A075GEW8</accession>
<dbReference type="AlphaFoldDB" id="A0A075GEW8"/>
<evidence type="ECO:0000256" key="1">
    <source>
        <dbReference type="SAM" id="MobiDB-lite"/>
    </source>
</evidence>
<evidence type="ECO:0000313" key="2">
    <source>
        <dbReference type="EMBL" id="AIF00527.1"/>
    </source>
</evidence>
<reference evidence="2" key="1">
    <citation type="journal article" date="2014" name="Genome Biol. Evol.">
        <title>Pangenome evidence for extensive interdomain horizontal transfer affecting lineage core and shell genes in uncultured planktonic thaumarchaeota and euryarchaeota.</title>
        <authorList>
            <person name="Deschamps P."/>
            <person name="Zivanovic Y."/>
            <person name="Moreira D."/>
            <person name="Rodriguez-Valera F."/>
            <person name="Lopez-Garcia P."/>
        </authorList>
    </citation>
    <scope>NUCLEOTIDE SEQUENCE</scope>
</reference>
<name>A0A075GEW8_9ARCH</name>
<organism evidence="2">
    <name type="scientific">uncultured marine thaumarchaeote KM3_135_A07</name>
    <dbReference type="NCBI Taxonomy" id="1456003"/>
    <lineage>
        <taxon>Archaea</taxon>
        <taxon>Nitrososphaerota</taxon>
        <taxon>environmental samples</taxon>
    </lineage>
</organism>
<feature type="region of interest" description="Disordered" evidence="1">
    <location>
        <begin position="186"/>
        <end position="225"/>
    </location>
</feature>
<dbReference type="Gene3D" id="6.10.140.1230">
    <property type="match status" value="1"/>
</dbReference>
<dbReference type="EMBL" id="KF900594">
    <property type="protein sequence ID" value="AIF00527.1"/>
    <property type="molecule type" value="Genomic_DNA"/>
</dbReference>
<proteinExistence type="predicted"/>
<protein>
    <submittedName>
        <fullName evidence="2">Conserved protein implicated in secretion</fullName>
    </submittedName>
</protein>
<sequence>MTSFEKTWAQREVKSMTEKIRDTVKPQGALKPRIQTAVNKLQVQTSKMDVMLTKLHQRDQQLFDRIVTATQSHDTPTSRVLSSELAEVRKVSRVLGNARNSLEQVQLRLTTIHDLGDAMIAIGPAMSTMKELKPTMSKFMPEADSELNTMTETLNGLMTDSLSGDSFEMQDSAMTEETNSILQEAEAVASQQTDEKFPSIPAMAPTGLPSQTQSNTQSNPMDFLE</sequence>
<feature type="compositionally biased region" description="Polar residues" evidence="1">
    <location>
        <begin position="208"/>
        <end position="225"/>
    </location>
</feature>